<sequence length="174" mass="19541">MLGVHPSNTHASEVIDSIRAVTPLLGATAARPVLTKRRSPGNHPLFWVTVCLPVCAMRDLLLKNMDPKVIIMYFSRTVPFDSNVRIRPGLSTPGHDGHPTLKLKTETSRRRAASPLVRLVEGEERWEATDHPQGPLPQNWGETELNRSITCMVLKATDNNRRHLAIYHDEFRGP</sequence>
<accession>A0A8X6VIF4</accession>
<name>A0A8X6VIF4_TRICX</name>
<dbReference type="Proteomes" id="UP000887159">
    <property type="component" value="Unassembled WGS sequence"/>
</dbReference>
<evidence type="ECO:0000313" key="3">
    <source>
        <dbReference type="Proteomes" id="UP000887159"/>
    </source>
</evidence>
<evidence type="ECO:0000313" key="2">
    <source>
        <dbReference type="EMBL" id="GFY13939.1"/>
    </source>
</evidence>
<protein>
    <submittedName>
        <fullName evidence="2">Uncharacterized protein</fullName>
    </submittedName>
</protein>
<dbReference type="AlphaFoldDB" id="A0A8X6VIF4"/>
<evidence type="ECO:0000256" key="1">
    <source>
        <dbReference type="SAM" id="MobiDB-lite"/>
    </source>
</evidence>
<dbReference type="EMBL" id="BMAU01021325">
    <property type="protein sequence ID" value="GFY13939.1"/>
    <property type="molecule type" value="Genomic_DNA"/>
</dbReference>
<feature type="region of interest" description="Disordered" evidence="1">
    <location>
        <begin position="89"/>
        <end position="114"/>
    </location>
</feature>
<comment type="caution">
    <text evidence="2">The sequence shown here is derived from an EMBL/GenBank/DDBJ whole genome shotgun (WGS) entry which is preliminary data.</text>
</comment>
<gene>
    <name evidence="2" type="primary">NCL1_36380</name>
    <name evidence="2" type="ORF">TNCV_1296001</name>
</gene>
<proteinExistence type="predicted"/>
<feature type="compositionally biased region" description="Basic and acidic residues" evidence="1">
    <location>
        <begin position="95"/>
        <end position="109"/>
    </location>
</feature>
<keyword evidence="3" id="KW-1185">Reference proteome</keyword>
<reference evidence="2" key="1">
    <citation type="submission" date="2020-08" db="EMBL/GenBank/DDBJ databases">
        <title>Multicomponent nature underlies the extraordinary mechanical properties of spider dragline silk.</title>
        <authorList>
            <person name="Kono N."/>
            <person name="Nakamura H."/>
            <person name="Mori M."/>
            <person name="Yoshida Y."/>
            <person name="Ohtoshi R."/>
            <person name="Malay A.D."/>
            <person name="Moran D.A.P."/>
            <person name="Tomita M."/>
            <person name="Numata K."/>
            <person name="Arakawa K."/>
        </authorList>
    </citation>
    <scope>NUCLEOTIDE SEQUENCE</scope>
</reference>
<organism evidence="2 3">
    <name type="scientific">Trichonephila clavipes</name>
    <name type="common">Golden silk orbweaver</name>
    <name type="synonym">Nephila clavipes</name>
    <dbReference type="NCBI Taxonomy" id="2585209"/>
    <lineage>
        <taxon>Eukaryota</taxon>
        <taxon>Metazoa</taxon>
        <taxon>Ecdysozoa</taxon>
        <taxon>Arthropoda</taxon>
        <taxon>Chelicerata</taxon>
        <taxon>Arachnida</taxon>
        <taxon>Araneae</taxon>
        <taxon>Araneomorphae</taxon>
        <taxon>Entelegynae</taxon>
        <taxon>Araneoidea</taxon>
        <taxon>Nephilidae</taxon>
        <taxon>Trichonephila</taxon>
    </lineage>
</organism>